<accession>A0A285GI26</accession>
<name>A0A285GI26_9FIRM</name>
<dbReference type="RefSeq" id="WP_097017314.1">
    <property type="nucleotide sequence ID" value="NZ_OBDZ01000007.1"/>
</dbReference>
<dbReference type="SUPFAM" id="SSF54523">
    <property type="entry name" value="Pili subunits"/>
    <property type="match status" value="1"/>
</dbReference>
<proteinExistence type="predicted"/>
<dbReference type="Pfam" id="PF07963">
    <property type="entry name" value="N_methyl"/>
    <property type="match status" value="1"/>
</dbReference>
<keyword evidence="1" id="KW-0472">Membrane</keyword>
<dbReference type="EMBL" id="OBDZ01000007">
    <property type="protein sequence ID" value="SNY22834.1"/>
    <property type="molecule type" value="Genomic_DNA"/>
</dbReference>
<dbReference type="NCBIfam" id="TIGR02532">
    <property type="entry name" value="IV_pilin_GFxxxE"/>
    <property type="match status" value="1"/>
</dbReference>
<organism evidence="2 3">
    <name type="scientific">Orenia metallireducens</name>
    <dbReference type="NCBI Taxonomy" id="1413210"/>
    <lineage>
        <taxon>Bacteria</taxon>
        <taxon>Bacillati</taxon>
        <taxon>Bacillota</taxon>
        <taxon>Clostridia</taxon>
        <taxon>Halanaerobiales</taxon>
        <taxon>Halobacteroidaceae</taxon>
        <taxon>Orenia</taxon>
    </lineage>
</organism>
<keyword evidence="1" id="KW-0812">Transmembrane</keyword>
<evidence type="ECO:0000313" key="3">
    <source>
        <dbReference type="Proteomes" id="UP000219573"/>
    </source>
</evidence>
<dbReference type="Gene3D" id="3.30.700.10">
    <property type="entry name" value="Glycoprotein, Type 4 Pilin"/>
    <property type="match status" value="1"/>
</dbReference>
<keyword evidence="3" id="KW-1185">Reference proteome</keyword>
<dbReference type="InterPro" id="IPR045584">
    <property type="entry name" value="Pilin-like"/>
</dbReference>
<sequence length="142" mass="15685">MLLTGKDAFTLIEVLVVVILIGIILGVSLPSFGKLLDSVELRSTSRKVIQLLTQLRVKAISEYSTESLELADDRLIYQDRSGELIEFSKGIKVIRDLKEDNEICFFADGSSSGGEFIVVTANNQEFRVKINPITGLAFMEGD</sequence>
<dbReference type="InterPro" id="IPR012902">
    <property type="entry name" value="N_methyl_site"/>
</dbReference>
<dbReference type="Proteomes" id="UP000219573">
    <property type="component" value="Unassembled WGS sequence"/>
</dbReference>
<gene>
    <name evidence="2" type="ORF">SAMN06265827_107129</name>
</gene>
<dbReference type="AlphaFoldDB" id="A0A285GI26"/>
<dbReference type="STRING" id="1413210.U472_07080"/>
<protein>
    <submittedName>
        <fullName evidence="2">General secretion pathway protein H</fullName>
    </submittedName>
</protein>
<evidence type="ECO:0000256" key="1">
    <source>
        <dbReference type="SAM" id="Phobius"/>
    </source>
</evidence>
<dbReference type="OrthoDB" id="9912831at2"/>
<reference evidence="3" key="1">
    <citation type="submission" date="2017-09" db="EMBL/GenBank/DDBJ databases">
        <authorList>
            <person name="Varghese N."/>
            <person name="Submissions S."/>
        </authorList>
    </citation>
    <scope>NUCLEOTIDE SEQUENCE [LARGE SCALE GENOMIC DNA]</scope>
    <source>
        <strain evidence="3">MSL47</strain>
    </source>
</reference>
<keyword evidence="1" id="KW-1133">Transmembrane helix</keyword>
<evidence type="ECO:0000313" key="2">
    <source>
        <dbReference type="EMBL" id="SNY22834.1"/>
    </source>
</evidence>
<feature type="transmembrane region" description="Helical" evidence="1">
    <location>
        <begin position="12"/>
        <end position="32"/>
    </location>
</feature>